<reference evidence="5" key="2">
    <citation type="journal article" date="2023" name="IMA Fungus">
        <title>Comparative genomic study of the Penicillium genus elucidates a diverse pangenome and 15 lateral gene transfer events.</title>
        <authorList>
            <person name="Petersen C."/>
            <person name="Sorensen T."/>
            <person name="Nielsen M.R."/>
            <person name="Sondergaard T.E."/>
            <person name="Sorensen J.L."/>
            <person name="Fitzpatrick D.A."/>
            <person name="Frisvad J.C."/>
            <person name="Nielsen K.L."/>
        </authorList>
    </citation>
    <scope>NUCLEOTIDE SEQUENCE</scope>
    <source>
        <strain evidence="5">IBT 30728</strain>
    </source>
</reference>
<keyword evidence="6" id="KW-1185">Reference proteome</keyword>
<dbReference type="GO" id="GO:0032389">
    <property type="term" value="C:MutLalpha complex"/>
    <property type="evidence" value="ECO:0007669"/>
    <property type="project" value="TreeGrafter"/>
</dbReference>
<feature type="region of interest" description="Disordered" evidence="3">
    <location>
        <begin position="494"/>
        <end position="567"/>
    </location>
</feature>
<accession>A0A9W9WU89</accession>
<comment type="caution">
    <text evidence="5">The sequence shown here is derived from an EMBL/GenBank/DDBJ whole genome shotgun (WGS) entry which is preliminary data.</text>
</comment>
<dbReference type="InterPro" id="IPR020568">
    <property type="entry name" value="Ribosomal_Su5_D2-typ_SF"/>
</dbReference>
<dbReference type="InterPro" id="IPR002099">
    <property type="entry name" value="MutL/Mlh/PMS"/>
</dbReference>
<evidence type="ECO:0000313" key="6">
    <source>
        <dbReference type="Proteomes" id="UP001148312"/>
    </source>
</evidence>
<feature type="compositionally biased region" description="Polar residues" evidence="3">
    <location>
        <begin position="635"/>
        <end position="654"/>
    </location>
</feature>
<dbReference type="PROSITE" id="PS00058">
    <property type="entry name" value="DNA_MISMATCH_REPAIR_1"/>
    <property type="match status" value="1"/>
</dbReference>
<protein>
    <recommendedName>
        <fullName evidence="4">DNA mismatch repair protein S5 domain-containing protein</fullName>
    </recommendedName>
</protein>
<dbReference type="InterPro" id="IPR036890">
    <property type="entry name" value="HATPase_C_sf"/>
</dbReference>
<dbReference type="EMBL" id="JAPWDQ010000012">
    <property type="protein sequence ID" value="KAJ5475207.1"/>
    <property type="molecule type" value="Genomic_DNA"/>
</dbReference>
<dbReference type="PANTHER" id="PTHR10073:SF41">
    <property type="entry name" value="MISMATCH REPAIR PROTEIN, PUTATIVE (AFU_ORTHOLOGUE AFUA_8G05820)-RELATED"/>
    <property type="match status" value="1"/>
</dbReference>
<dbReference type="FunFam" id="3.30.565.10:FF:000017">
    <property type="entry name" value="PMS1 homolog 1, mismatch repair system component"/>
    <property type="match status" value="1"/>
</dbReference>
<dbReference type="InterPro" id="IPR038973">
    <property type="entry name" value="MutL/Mlh/Pms-like"/>
</dbReference>
<dbReference type="Pfam" id="PF13589">
    <property type="entry name" value="HATPase_c_3"/>
    <property type="match status" value="1"/>
</dbReference>
<dbReference type="Gene3D" id="3.30.565.10">
    <property type="entry name" value="Histidine kinase-like ATPase, C-terminal domain"/>
    <property type="match status" value="1"/>
</dbReference>
<dbReference type="RefSeq" id="XP_056786965.1">
    <property type="nucleotide sequence ID" value="XM_056937873.1"/>
</dbReference>
<dbReference type="AlphaFoldDB" id="A0A9W9WU89"/>
<feature type="region of interest" description="Disordered" evidence="3">
    <location>
        <begin position="430"/>
        <end position="472"/>
    </location>
</feature>
<dbReference type="SUPFAM" id="SSF54211">
    <property type="entry name" value="Ribosomal protein S5 domain 2-like"/>
    <property type="match status" value="1"/>
</dbReference>
<dbReference type="Pfam" id="PF01119">
    <property type="entry name" value="DNA_mis_repair"/>
    <property type="match status" value="1"/>
</dbReference>
<dbReference type="GeneID" id="81628123"/>
<feature type="region of interest" description="Disordered" evidence="3">
    <location>
        <begin position="602"/>
        <end position="659"/>
    </location>
</feature>
<dbReference type="Gene3D" id="3.30.230.10">
    <property type="match status" value="1"/>
</dbReference>
<proteinExistence type="inferred from homology"/>
<dbReference type="NCBIfam" id="TIGR00585">
    <property type="entry name" value="mutl"/>
    <property type="match status" value="1"/>
</dbReference>
<feature type="domain" description="DNA mismatch repair protein S5" evidence="4">
    <location>
        <begin position="227"/>
        <end position="362"/>
    </location>
</feature>
<dbReference type="GO" id="GO:0061982">
    <property type="term" value="P:meiosis I cell cycle process"/>
    <property type="evidence" value="ECO:0007669"/>
    <property type="project" value="UniProtKB-ARBA"/>
</dbReference>
<dbReference type="InterPro" id="IPR014721">
    <property type="entry name" value="Ribsml_uS5_D2-typ_fold_subgr"/>
</dbReference>
<feature type="compositionally biased region" description="Basic and acidic residues" evidence="3">
    <location>
        <begin position="371"/>
        <end position="381"/>
    </location>
</feature>
<feature type="compositionally biased region" description="Polar residues" evidence="3">
    <location>
        <begin position="500"/>
        <end position="512"/>
    </location>
</feature>
<gene>
    <name evidence="5" type="ORF">N7539_008273</name>
</gene>
<evidence type="ECO:0000256" key="3">
    <source>
        <dbReference type="SAM" id="MobiDB-lite"/>
    </source>
</evidence>
<evidence type="ECO:0000256" key="2">
    <source>
        <dbReference type="ARBA" id="ARBA00022763"/>
    </source>
</evidence>
<evidence type="ECO:0000256" key="1">
    <source>
        <dbReference type="ARBA" id="ARBA00006082"/>
    </source>
</evidence>
<dbReference type="Proteomes" id="UP001148312">
    <property type="component" value="Unassembled WGS sequence"/>
</dbReference>
<dbReference type="GO" id="GO:0006298">
    <property type="term" value="P:mismatch repair"/>
    <property type="evidence" value="ECO:0007669"/>
    <property type="project" value="InterPro"/>
</dbReference>
<organism evidence="5 6">
    <name type="scientific">Penicillium diatomitis</name>
    <dbReference type="NCBI Taxonomy" id="2819901"/>
    <lineage>
        <taxon>Eukaryota</taxon>
        <taxon>Fungi</taxon>
        <taxon>Dikarya</taxon>
        <taxon>Ascomycota</taxon>
        <taxon>Pezizomycotina</taxon>
        <taxon>Eurotiomycetes</taxon>
        <taxon>Eurotiomycetidae</taxon>
        <taxon>Eurotiales</taxon>
        <taxon>Aspergillaceae</taxon>
        <taxon>Penicillium</taxon>
    </lineage>
</organism>
<dbReference type="InterPro" id="IPR014762">
    <property type="entry name" value="DNA_mismatch_repair_CS"/>
</dbReference>
<dbReference type="GO" id="GO:0140664">
    <property type="term" value="F:ATP-dependent DNA damage sensor activity"/>
    <property type="evidence" value="ECO:0007669"/>
    <property type="project" value="InterPro"/>
</dbReference>
<dbReference type="SUPFAM" id="SSF55874">
    <property type="entry name" value="ATPase domain of HSP90 chaperone/DNA topoisomerase II/histidine kinase"/>
    <property type="match status" value="1"/>
</dbReference>
<sequence length="879" mass="95371">MPIEALPQATVRAIGSTSVISDPCSVVKELLDNALDAAASSVSVEISQDTVDTIQVKDNGHGVHVEDHAFVCKHAFTSKISTIDDLKNVGGKTLGFRGEALASIAEMAGSVIFTTRTASNMVGFQLEYGRNGEIIKSQRIAHPVGSTVRIRHFLKNIPVRRQATLKGSARCLGRIKRLLQDYSMAQPSKRFSVKVMNAKKESLNWSFVPASSPSILDAATKVIGLDAAACCTTQVASTTSEIPGTDSPAQSPYKVVAFLPNVDADPSKINGKGQFISIDGRPLSSARGLGHDLVKSFKSCIRVAWLERGAPKSVNDPFMCLQISCPQGSYDVNVEPGKDDVLLEDREILFDLFEEILTSHYGALPKSATKNKPEKSTDTSSREQVTGFSLLMARRPLPSTGKDVDETHNIQTSIRSPAVARQPLASIGLLSPEITPRDQRQRRALDTTVVTSSPDARSSEPRVALSADSATLQENHEVSERFLHRAIRPGLLGNFERGATNATTGASRSQTDGPRGQSRLTPVSPLRPRQCSPPGQGMERNPQHGNSARKAARARDRERYGNGALDTWFQRLTQSSINTSSSETQNQPDAAEPSLSALAEARFNPPSDPLVTSNISGESHHSRTRGPPSEAPGTSVESSPDQAATETGQAQTRPIDSGRGYPVLENWAASVHEGFVSARSLDLEQALDFERRKREVNRKVRTHSTRPNPSIRKVSLVQADDSQSLAAGESHPTRGAAVGFQAITHLAADDPRAYLISHQMNDGPARRARTSKLPLENISEEDKLYEKSVVVETEVSEVAKAFHDLASSDQYTRKKDENTQLVFSDTADATAFLSDRLVAIVSRRFQHEVGSSPFELRNEIQAALTNHEKRLEATEAGLV</sequence>
<dbReference type="InterPro" id="IPR013507">
    <property type="entry name" value="DNA_mismatch_S5_2-like"/>
</dbReference>
<dbReference type="SMART" id="SM01340">
    <property type="entry name" value="DNA_mis_repair"/>
    <property type="match status" value="1"/>
</dbReference>
<reference evidence="5" key="1">
    <citation type="submission" date="2022-12" db="EMBL/GenBank/DDBJ databases">
        <authorList>
            <person name="Petersen C."/>
        </authorList>
    </citation>
    <scope>NUCLEOTIDE SEQUENCE</scope>
    <source>
        <strain evidence="5">IBT 30728</strain>
    </source>
</reference>
<evidence type="ECO:0000259" key="4">
    <source>
        <dbReference type="SMART" id="SM01340"/>
    </source>
</evidence>
<dbReference type="GO" id="GO:0005524">
    <property type="term" value="F:ATP binding"/>
    <property type="evidence" value="ECO:0007669"/>
    <property type="project" value="InterPro"/>
</dbReference>
<dbReference type="PANTHER" id="PTHR10073">
    <property type="entry name" value="DNA MISMATCH REPAIR PROTEIN MLH, PMS, MUTL"/>
    <property type="match status" value="1"/>
</dbReference>
<keyword evidence="2" id="KW-0227">DNA damage</keyword>
<dbReference type="GO" id="GO:0030983">
    <property type="term" value="F:mismatched DNA binding"/>
    <property type="evidence" value="ECO:0007669"/>
    <property type="project" value="InterPro"/>
</dbReference>
<comment type="similarity">
    <text evidence="1">Belongs to the DNA mismatch repair MutL/HexB family.</text>
</comment>
<evidence type="ECO:0000313" key="5">
    <source>
        <dbReference type="EMBL" id="KAJ5475207.1"/>
    </source>
</evidence>
<dbReference type="GO" id="GO:0016887">
    <property type="term" value="F:ATP hydrolysis activity"/>
    <property type="evidence" value="ECO:0007669"/>
    <property type="project" value="InterPro"/>
</dbReference>
<name>A0A9W9WU89_9EURO</name>
<feature type="compositionally biased region" description="Basic and acidic residues" evidence="3">
    <location>
        <begin position="435"/>
        <end position="445"/>
    </location>
</feature>
<feature type="region of interest" description="Disordered" evidence="3">
    <location>
        <begin position="365"/>
        <end position="385"/>
    </location>
</feature>